<dbReference type="InterPro" id="IPR023323">
    <property type="entry name" value="Tex-like_dom_sf"/>
</dbReference>
<dbReference type="SUPFAM" id="SSF50249">
    <property type="entry name" value="Nucleic acid-binding proteins"/>
    <property type="match status" value="1"/>
</dbReference>
<dbReference type="Pfam" id="PF09371">
    <property type="entry name" value="Tex_N"/>
    <property type="match status" value="1"/>
</dbReference>
<gene>
    <name evidence="4" type="ORF">ACFWJN_24965</name>
</gene>
<evidence type="ECO:0000256" key="1">
    <source>
        <dbReference type="PROSITE-ProRule" id="PRU00182"/>
    </source>
</evidence>
<dbReference type="InterPro" id="IPR055179">
    <property type="entry name" value="Tex-like_central_region"/>
</dbReference>
<feature type="non-terminal residue" evidence="4">
    <location>
        <position position="1"/>
    </location>
</feature>
<dbReference type="Pfam" id="PF00575">
    <property type="entry name" value="S1"/>
    <property type="match status" value="1"/>
</dbReference>
<dbReference type="InterPro" id="IPR012340">
    <property type="entry name" value="NA-bd_OB-fold"/>
</dbReference>
<dbReference type="InterPro" id="IPR041692">
    <property type="entry name" value="HHH_9"/>
</dbReference>
<dbReference type="InterPro" id="IPR018974">
    <property type="entry name" value="Tex-like_N"/>
</dbReference>
<feature type="compositionally biased region" description="Low complexity" evidence="2">
    <location>
        <begin position="746"/>
        <end position="756"/>
    </location>
</feature>
<dbReference type="PANTHER" id="PTHR10724:SF10">
    <property type="entry name" value="S1 RNA-BINDING DOMAIN-CONTAINING PROTEIN 1"/>
    <property type="match status" value="1"/>
</dbReference>
<dbReference type="CDD" id="cd05685">
    <property type="entry name" value="S1_Tex"/>
    <property type="match status" value="1"/>
</dbReference>
<dbReference type="InterPro" id="IPR044146">
    <property type="entry name" value="S1_Tex"/>
</dbReference>
<dbReference type="Gene3D" id="1.10.10.650">
    <property type="entry name" value="RuvA domain 2-like"/>
    <property type="match status" value="1"/>
</dbReference>
<sequence length="772" mass="82563">ARYRKEATEMLDDAQLRTLEERLRYLRELEERRTAVLESVREQGKLDEALEARIRAADTKARLEDIYLPFKPKRRTKAQIAREAGLEPLARGLLADPSVEPIAAAAAFVDADKGVADAQAALDGARSILTENFSEDADLIGELRERMWSRGRLVAKVREGKEEAGAKFADYFDFSEPFTALPSHRVLAMLRGEKEDVLDLVLEPEEPSAASSPSSEAAVPSAYENMIARRFGISHQGRPGDKWLADTVRWAWRTRVLVHLGIDLRLRLRTAAEDEAVRVFAANLRDLLLAAPAGTRATLGLDPGFRTGVKVAVVDGTGKVVATDVIYPHVPRNKWDESLATLARLAGEHDVELVAIGNGTASRETDKLAGELCARHPELKLTKVMVSEAGASVYSASAFASQELPDMDVSLRGAVSIARRLQDPLAELVKIDPKSIGVGQYQHDLSEMKLSRSLDAVVEDCVNGVGVDVNTASAPLLSRVSGISSGLAENIVAHRDANGPFRSRKGLKEVARLGPKAYEQCAGFLRIQGGEDPLDASSVHPEAYPVVRAMVKSAGSGVGTLIGNTAVLRSLRADDFVNDKFGLPTVSDILKELEKPGRDPRPAFRTATFKEGVEKIGDLAAGMILEGVVTNVAAFGAFVDVGVHQDGLVHVSALSKTFVKDPRDVVKPGDVVRVKVMDVDIPRKRISLTLRLEDDVAAGASGEGGRERGGGSGGRPPAQRQGGRERRGGGGGAAGRGNGGRGGGAARQAPAPANSAMADALRRAGLADPKRG</sequence>
<dbReference type="Proteomes" id="UP001598448">
    <property type="component" value="Unassembled WGS sequence"/>
</dbReference>
<dbReference type="InterPro" id="IPR006641">
    <property type="entry name" value="YqgF/RNaseH-like_dom"/>
</dbReference>
<dbReference type="Gene3D" id="1.10.3500.10">
    <property type="entry name" value="Tex N-terminal region-like"/>
    <property type="match status" value="1"/>
</dbReference>
<dbReference type="InterPro" id="IPR050437">
    <property type="entry name" value="Ribos_protein_bS1-like"/>
</dbReference>
<feature type="domain" description="S1 motif" evidence="3">
    <location>
        <begin position="622"/>
        <end position="691"/>
    </location>
</feature>
<evidence type="ECO:0000259" key="3">
    <source>
        <dbReference type="PROSITE" id="PS50126"/>
    </source>
</evidence>
<dbReference type="Gene3D" id="1.10.150.310">
    <property type="entry name" value="Tex RuvX-like domain-like"/>
    <property type="match status" value="1"/>
</dbReference>
<keyword evidence="5" id="KW-1185">Reference proteome</keyword>
<dbReference type="Pfam" id="PF16921">
    <property type="entry name" value="Tex_YqgF"/>
    <property type="match status" value="1"/>
</dbReference>
<dbReference type="InterPro" id="IPR012337">
    <property type="entry name" value="RNaseH-like_sf"/>
</dbReference>
<dbReference type="PANTHER" id="PTHR10724">
    <property type="entry name" value="30S RIBOSOMAL PROTEIN S1"/>
    <property type="match status" value="1"/>
</dbReference>
<comment type="caution">
    <text evidence="4">The sequence shown here is derived from an EMBL/GenBank/DDBJ whole genome shotgun (WGS) entry which is preliminary data.</text>
</comment>
<dbReference type="SUPFAM" id="SSF47781">
    <property type="entry name" value="RuvA domain 2-like"/>
    <property type="match status" value="2"/>
</dbReference>
<dbReference type="RefSeq" id="WP_386718719.1">
    <property type="nucleotide sequence ID" value="NZ_JBHXIJ010000222.1"/>
</dbReference>
<evidence type="ECO:0000313" key="5">
    <source>
        <dbReference type="Proteomes" id="UP001598448"/>
    </source>
</evidence>
<dbReference type="InterPro" id="IPR032639">
    <property type="entry name" value="Tex_YqgF"/>
</dbReference>
<protein>
    <submittedName>
        <fullName evidence="4">Tex family protein</fullName>
    </submittedName>
</protein>
<evidence type="ECO:0000313" key="4">
    <source>
        <dbReference type="EMBL" id="MFD5102192.1"/>
    </source>
</evidence>
<proteinExistence type="predicted"/>
<dbReference type="EMBL" id="JBHXIJ010000222">
    <property type="protein sequence ID" value="MFD5102192.1"/>
    <property type="molecule type" value="Genomic_DNA"/>
</dbReference>
<dbReference type="Gene3D" id="3.30.420.140">
    <property type="entry name" value="YqgF/RNase H-like domain"/>
    <property type="match status" value="1"/>
</dbReference>
<dbReference type="InterPro" id="IPR010994">
    <property type="entry name" value="RuvA_2-like"/>
</dbReference>
<dbReference type="InterPro" id="IPR003029">
    <property type="entry name" value="S1_domain"/>
</dbReference>
<reference evidence="4 5" key="1">
    <citation type="submission" date="2024-09" db="EMBL/GenBank/DDBJ databases">
        <title>The Natural Products Discovery Center: Release of the First 8490 Sequenced Strains for Exploring Actinobacteria Biosynthetic Diversity.</title>
        <authorList>
            <person name="Kalkreuter E."/>
            <person name="Kautsar S.A."/>
            <person name="Yang D."/>
            <person name="Bader C.D."/>
            <person name="Teijaro C.N."/>
            <person name="Fluegel L."/>
            <person name="Davis C.M."/>
            <person name="Simpson J.R."/>
            <person name="Lauterbach L."/>
            <person name="Steele A.D."/>
            <person name="Gui C."/>
            <person name="Meng S."/>
            <person name="Li G."/>
            <person name="Viehrig K."/>
            <person name="Ye F."/>
            <person name="Su P."/>
            <person name="Kiefer A.F."/>
            <person name="Nichols A."/>
            <person name="Cepeda A.J."/>
            <person name="Yan W."/>
            <person name="Fan B."/>
            <person name="Jiang Y."/>
            <person name="Adhikari A."/>
            <person name="Zheng C.-J."/>
            <person name="Schuster L."/>
            <person name="Cowan T.M."/>
            <person name="Smanski M.J."/>
            <person name="Chevrette M.G."/>
            <person name="De Carvalho L.P.S."/>
            <person name="Shen B."/>
        </authorList>
    </citation>
    <scope>NUCLEOTIDE SEQUENCE [LARGE SCALE GENOMIC DNA]</scope>
    <source>
        <strain evidence="4 5">NPDC058348</strain>
    </source>
</reference>
<dbReference type="PROSITE" id="PS50889">
    <property type="entry name" value="S4"/>
    <property type="match status" value="1"/>
</dbReference>
<dbReference type="SUPFAM" id="SSF53098">
    <property type="entry name" value="Ribonuclease H-like"/>
    <property type="match status" value="1"/>
</dbReference>
<feature type="compositionally biased region" description="Gly residues" evidence="2">
    <location>
        <begin position="729"/>
        <end position="745"/>
    </location>
</feature>
<feature type="region of interest" description="Disordered" evidence="2">
    <location>
        <begin position="699"/>
        <end position="772"/>
    </location>
</feature>
<keyword evidence="1" id="KW-0694">RNA-binding</keyword>
<dbReference type="PROSITE" id="PS50126">
    <property type="entry name" value="S1"/>
    <property type="match status" value="1"/>
</dbReference>
<dbReference type="InterPro" id="IPR023319">
    <property type="entry name" value="Tex-like_HTH_dom_sf"/>
</dbReference>
<accession>A0ABW6FUH0</accession>
<dbReference type="SMART" id="SM00316">
    <property type="entry name" value="S1"/>
    <property type="match status" value="1"/>
</dbReference>
<name>A0ABW6FUH0_9ACTN</name>
<dbReference type="Pfam" id="PF17674">
    <property type="entry name" value="HHH_9"/>
    <property type="match status" value="1"/>
</dbReference>
<dbReference type="SUPFAM" id="SSF158832">
    <property type="entry name" value="Tex N-terminal region-like"/>
    <property type="match status" value="1"/>
</dbReference>
<organism evidence="4 5">
    <name type="scientific">Streptomyces albidochromogenes</name>
    <dbReference type="NCBI Taxonomy" id="329524"/>
    <lineage>
        <taxon>Bacteria</taxon>
        <taxon>Bacillati</taxon>
        <taxon>Actinomycetota</taxon>
        <taxon>Actinomycetes</taxon>
        <taxon>Kitasatosporales</taxon>
        <taxon>Streptomycetaceae</taxon>
        <taxon>Streptomyces</taxon>
    </lineage>
</organism>
<dbReference type="SMART" id="SM00732">
    <property type="entry name" value="YqgFc"/>
    <property type="match status" value="1"/>
</dbReference>
<dbReference type="Gene3D" id="2.40.50.140">
    <property type="entry name" value="Nucleic acid-binding proteins"/>
    <property type="match status" value="1"/>
</dbReference>
<dbReference type="Pfam" id="PF12836">
    <property type="entry name" value="HHH_3"/>
    <property type="match status" value="1"/>
</dbReference>
<dbReference type="InterPro" id="IPR037027">
    <property type="entry name" value="YqgF/RNaseH-like_dom_sf"/>
</dbReference>
<dbReference type="Pfam" id="PF22706">
    <property type="entry name" value="Tex_central_region"/>
    <property type="match status" value="1"/>
</dbReference>
<evidence type="ECO:0000256" key="2">
    <source>
        <dbReference type="SAM" id="MobiDB-lite"/>
    </source>
</evidence>